<dbReference type="Proteomes" id="UP001212997">
    <property type="component" value="Unassembled WGS sequence"/>
</dbReference>
<proteinExistence type="predicted"/>
<gene>
    <name evidence="1" type="ORF">NLI96_g844</name>
</gene>
<comment type="caution">
    <text evidence="1">The sequence shown here is derived from an EMBL/GenBank/DDBJ whole genome shotgun (WGS) entry which is preliminary data.</text>
</comment>
<keyword evidence="2" id="KW-1185">Reference proteome</keyword>
<evidence type="ECO:0000313" key="1">
    <source>
        <dbReference type="EMBL" id="KAJ3491232.1"/>
    </source>
</evidence>
<protein>
    <submittedName>
        <fullName evidence="1">Uncharacterized protein</fullName>
    </submittedName>
</protein>
<name>A0AAD5VDJ0_9APHY</name>
<reference evidence="1" key="1">
    <citation type="submission" date="2022-07" db="EMBL/GenBank/DDBJ databases">
        <title>Genome Sequence of Physisporinus lineatus.</title>
        <authorList>
            <person name="Buettner E."/>
        </authorList>
    </citation>
    <scope>NUCLEOTIDE SEQUENCE</scope>
    <source>
        <strain evidence="1">VT162</strain>
    </source>
</reference>
<dbReference type="AlphaFoldDB" id="A0AAD5VDJ0"/>
<organism evidence="1 2">
    <name type="scientific">Meripilus lineatus</name>
    <dbReference type="NCBI Taxonomy" id="2056292"/>
    <lineage>
        <taxon>Eukaryota</taxon>
        <taxon>Fungi</taxon>
        <taxon>Dikarya</taxon>
        <taxon>Basidiomycota</taxon>
        <taxon>Agaricomycotina</taxon>
        <taxon>Agaricomycetes</taxon>
        <taxon>Polyporales</taxon>
        <taxon>Meripilaceae</taxon>
        <taxon>Meripilus</taxon>
    </lineage>
</organism>
<evidence type="ECO:0000313" key="2">
    <source>
        <dbReference type="Proteomes" id="UP001212997"/>
    </source>
</evidence>
<accession>A0AAD5VDJ0</accession>
<dbReference type="EMBL" id="JANAWD010000015">
    <property type="protein sequence ID" value="KAJ3491232.1"/>
    <property type="molecule type" value="Genomic_DNA"/>
</dbReference>
<sequence>MLVNATTTSVDPAHLTIVKPEHSSWKVPPWIVLVPGDPTSRPSEDSSSWGHGALDILNGRTHLTQILVYLRMLVPEPRDMDTQSCQIIAMTRFLYGKRNDHLRAAKA</sequence>